<dbReference type="InterPro" id="IPR002110">
    <property type="entry name" value="Ankyrin_rpt"/>
</dbReference>
<dbReference type="AlphaFoldDB" id="A0A1Y1V402"/>
<evidence type="ECO:0000256" key="1">
    <source>
        <dbReference type="ARBA" id="ARBA00022737"/>
    </source>
</evidence>
<gene>
    <name evidence="4" type="ORF">BCR36DRAFT_298148</name>
</gene>
<dbReference type="Pfam" id="PF12796">
    <property type="entry name" value="Ank_2"/>
    <property type="match status" value="1"/>
</dbReference>
<evidence type="ECO:0000313" key="4">
    <source>
        <dbReference type="EMBL" id="ORX45981.1"/>
    </source>
</evidence>
<dbReference type="GO" id="GO:0010468">
    <property type="term" value="P:regulation of gene expression"/>
    <property type="evidence" value="ECO:0007669"/>
    <property type="project" value="TreeGrafter"/>
</dbReference>
<dbReference type="SMART" id="SM00248">
    <property type="entry name" value="ANK"/>
    <property type="match status" value="4"/>
</dbReference>
<keyword evidence="5" id="KW-1185">Reference proteome</keyword>
<dbReference type="PANTHER" id="PTHR24124">
    <property type="entry name" value="ANKYRIN REPEAT FAMILY A"/>
    <property type="match status" value="1"/>
</dbReference>
<sequence length="165" mass="18906">MNNKNKDLNLPGYGFTPLILSYLLHNQEVFELLLQHKDINELDTNGYSILHYVIMIEDIETLNCLIKMGADPNYKEENNKRGNSALDIAISIKNKDIFNILIDCPQIELNCPDWRGETSLMTTIKLNHIELQEKVNIIKILIEKGSDVNFIDTSKNNALIYAVNE</sequence>
<evidence type="ECO:0000313" key="5">
    <source>
        <dbReference type="Proteomes" id="UP000193719"/>
    </source>
</evidence>
<protein>
    <submittedName>
        <fullName evidence="4">Ankyrin</fullName>
    </submittedName>
</protein>
<proteinExistence type="predicted"/>
<keyword evidence="1" id="KW-0677">Repeat</keyword>
<feature type="repeat" description="ANK" evidence="3">
    <location>
        <begin position="45"/>
        <end position="77"/>
    </location>
</feature>
<evidence type="ECO:0000256" key="2">
    <source>
        <dbReference type="ARBA" id="ARBA00023043"/>
    </source>
</evidence>
<dbReference type="STRING" id="1754191.A0A1Y1V402"/>
<dbReference type="PROSITE" id="PS50297">
    <property type="entry name" value="ANK_REP_REGION"/>
    <property type="match status" value="2"/>
</dbReference>
<comment type="caution">
    <text evidence="4">The sequence shown here is derived from an EMBL/GenBank/DDBJ whole genome shotgun (WGS) entry which is preliminary data.</text>
</comment>
<accession>A0A1Y1V402</accession>
<dbReference type="PANTHER" id="PTHR24124:SF14">
    <property type="entry name" value="CHROMOSOME UNDETERMINED SCAFFOLD_25, WHOLE GENOME SHOTGUN SEQUENCE"/>
    <property type="match status" value="1"/>
</dbReference>
<dbReference type="Proteomes" id="UP000193719">
    <property type="component" value="Unassembled WGS sequence"/>
</dbReference>
<dbReference type="OrthoDB" id="194358at2759"/>
<reference evidence="4 5" key="2">
    <citation type="submission" date="2016-08" db="EMBL/GenBank/DDBJ databases">
        <title>Pervasive Adenine N6-methylation of Active Genes in Fungi.</title>
        <authorList>
            <consortium name="DOE Joint Genome Institute"/>
            <person name="Mondo S.J."/>
            <person name="Dannebaum R.O."/>
            <person name="Kuo R.C."/>
            <person name="Labutti K."/>
            <person name="Haridas S."/>
            <person name="Kuo A."/>
            <person name="Salamov A."/>
            <person name="Ahrendt S.R."/>
            <person name="Lipzen A."/>
            <person name="Sullivan W."/>
            <person name="Andreopoulos W.B."/>
            <person name="Clum A."/>
            <person name="Lindquist E."/>
            <person name="Daum C."/>
            <person name="Ramamoorthy G.K."/>
            <person name="Gryganskyi A."/>
            <person name="Culley D."/>
            <person name="Magnuson J.K."/>
            <person name="James T.Y."/>
            <person name="O'Malley M.A."/>
            <person name="Stajich J.E."/>
            <person name="Spatafora J.W."/>
            <person name="Visel A."/>
            <person name="Grigoriev I.V."/>
        </authorList>
    </citation>
    <scope>NUCLEOTIDE SEQUENCE [LARGE SCALE GENOMIC DNA]</scope>
    <source>
        <strain evidence="5">finn</strain>
    </source>
</reference>
<evidence type="ECO:0000256" key="3">
    <source>
        <dbReference type="PROSITE-ProRule" id="PRU00023"/>
    </source>
</evidence>
<dbReference type="Gene3D" id="1.25.40.20">
    <property type="entry name" value="Ankyrin repeat-containing domain"/>
    <property type="match status" value="2"/>
</dbReference>
<keyword evidence="2 3" id="KW-0040">ANK repeat</keyword>
<dbReference type="InterPro" id="IPR036770">
    <property type="entry name" value="Ankyrin_rpt-contain_sf"/>
</dbReference>
<dbReference type="PROSITE" id="PS50088">
    <property type="entry name" value="ANK_REPEAT"/>
    <property type="match status" value="2"/>
</dbReference>
<dbReference type="GO" id="GO:0005634">
    <property type="term" value="C:nucleus"/>
    <property type="evidence" value="ECO:0007669"/>
    <property type="project" value="TreeGrafter"/>
</dbReference>
<dbReference type="EMBL" id="MCFH01000037">
    <property type="protein sequence ID" value="ORX45981.1"/>
    <property type="molecule type" value="Genomic_DNA"/>
</dbReference>
<reference evidence="4 5" key="1">
    <citation type="submission" date="2016-08" db="EMBL/GenBank/DDBJ databases">
        <title>Genomes of anaerobic fungi encode conserved fungal cellulosomes for biomass hydrolysis.</title>
        <authorList>
            <consortium name="DOE Joint Genome Institute"/>
            <person name="Haitjema C.H."/>
            <person name="Gilmore S.P."/>
            <person name="Henske J.K."/>
            <person name="Solomon K.V."/>
            <person name="De Groot R."/>
            <person name="Kuo A."/>
            <person name="Mondo S.J."/>
            <person name="Salamov A.A."/>
            <person name="Labutti K."/>
            <person name="Zhao Z."/>
            <person name="Chiniquy J."/>
            <person name="Barry K."/>
            <person name="Brewer H.M."/>
            <person name="Purvine S.O."/>
            <person name="Wright A.T."/>
            <person name="Boxma B."/>
            <person name="Van Alen T."/>
            <person name="Hackstein J.H."/>
            <person name="Baker S.E."/>
            <person name="Grigoriev I.V."/>
            <person name="O'Malley M.A."/>
        </authorList>
    </citation>
    <scope>NUCLEOTIDE SEQUENCE [LARGE SCALE GENOMIC DNA]</scope>
    <source>
        <strain evidence="5">finn</strain>
    </source>
</reference>
<name>A0A1Y1V402_9FUNG</name>
<feature type="non-terminal residue" evidence="4">
    <location>
        <position position="165"/>
    </location>
</feature>
<dbReference type="SUPFAM" id="SSF48403">
    <property type="entry name" value="Ankyrin repeat"/>
    <property type="match status" value="1"/>
</dbReference>
<organism evidence="4 5">
    <name type="scientific">Piromyces finnis</name>
    <dbReference type="NCBI Taxonomy" id="1754191"/>
    <lineage>
        <taxon>Eukaryota</taxon>
        <taxon>Fungi</taxon>
        <taxon>Fungi incertae sedis</taxon>
        <taxon>Chytridiomycota</taxon>
        <taxon>Chytridiomycota incertae sedis</taxon>
        <taxon>Neocallimastigomycetes</taxon>
        <taxon>Neocallimastigales</taxon>
        <taxon>Neocallimastigaceae</taxon>
        <taxon>Piromyces</taxon>
    </lineage>
</organism>
<feature type="repeat" description="ANK" evidence="3">
    <location>
        <begin position="115"/>
        <end position="153"/>
    </location>
</feature>